<keyword evidence="5" id="KW-0645">Protease</keyword>
<evidence type="ECO:0000256" key="5">
    <source>
        <dbReference type="ARBA" id="ARBA00022807"/>
    </source>
</evidence>
<dbReference type="Gene3D" id="3.40.50.300">
    <property type="entry name" value="P-loop containing nucleotide triphosphate hydrolases"/>
    <property type="match status" value="1"/>
</dbReference>
<keyword evidence="8 10" id="KW-0472">Membrane</keyword>
<keyword evidence="16" id="KW-1185">Reference proteome</keyword>
<evidence type="ECO:0000256" key="6">
    <source>
        <dbReference type="ARBA" id="ARBA00022840"/>
    </source>
</evidence>
<protein>
    <submittedName>
        <fullName evidence="15">Peptidase domain-containing ABC transporter</fullName>
    </submittedName>
</protein>
<dbReference type="InterPro" id="IPR000595">
    <property type="entry name" value="cNMP-bd_dom"/>
</dbReference>
<keyword evidence="3" id="KW-0547">Nucleotide-binding</keyword>
<feature type="domain" description="ABC transmembrane type-1" evidence="13">
    <location>
        <begin position="464"/>
        <end position="743"/>
    </location>
</feature>
<dbReference type="CDD" id="cd00038">
    <property type="entry name" value="CAP_ED"/>
    <property type="match status" value="1"/>
</dbReference>
<comment type="subcellular location">
    <subcellularLocation>
        <location evidence="1">Cell membrane</location>
        <topology evidence="1">Multi-pass membrane protein</topology>
    </subcellularLocation>
</comment>
<evidence type="ECO:0000259" key="12">
    <source>
        <dbReference type="PROSITE" id="PS50893"/>
    </source>
</evidence>
<dbReference type="InterPro" id="IPR011527">
    <property type="entry name" value="ABC1_TM_dom"/>
</dbReference>
<dbReference type="CDD" id="cd02259">
    <property type="entry name" value="Peptidase_C39_like"/>
    <property type="match status" value="1"/>
</dbReference>
<dbReference type="PANTHER" id="PTHR43394:SF1">
    <property type="entry name" value="ATP-BINDING CASSETTE SUB-FAMILY B MEMBER 10, MITOCHONDRIAL"/>
    <property type="match status" value="1"/>
</dbReference>
<evidence type="ECO:0000259" key="13">
    <source>
        <dbReference type="PROSITE" id="PS50929"/>
    </source>
</evidence>
<dbReference type="SUPFAM" id="SSF90123">
    <property type="entry name" value="ABC transporter transmembrane region"/>
    <property type="match status" value="1"/>
</dbReference>
<feature type="region of interest" description="Disordered" evidence="9">
    <location>
        <begin position="262"/>
        <end position="299"/>
    </location>
</feature>
<accession>A0ABT3KZH2</accession>
<dbReference type="InterPro" id="IPR014710">
    <property type="entry name" value="RmlC-like_jellyroll"/>
</dbReference>
<dbReference type="SMART" id="SM00382">
    <property type="entry name" value="AAA"/>
    <property type="match status" value="1"/>
</dbReference>
<dbReference type="Gene3D" id="3.90.70.10">
    <property type="entry name" value="Cysteine proteinases"/>
    <property type="match status" value="1"/>
</dbReference>
<evidence type="ECO:0000256" key="8">
    <source>
        <dbReference type="ARBA" id="ARBA00023136"/>
    </source>
</evidence>
<organism evidence="15 16">
    <name type="scientific">Spirulina subsalsa FACHB-351</name>
    <dbReference type="NCBI Taxonomy" id="234711"/>
    <lineage>
        <taxon>Bacteria</taxon>
        <taxon>Bacillati</taxon>
        <taxon>Cyanobacteriota</taxon>
        <taxon>Cyanophyceae</taxon>
        <taxon>Spirulinales</taxon>
        <taxon>Spirulinaceae</taxon>
        <taxon>Spirulina</taxon>
    </lineage>
</organism>
<evidence type="ECO:0000313" key="15">
    <source>
        <dbReference type="EMBL" id="MCW6034664.1"/>
    </source>
</evidence>
<evidence type="ECO:0000256" key="9">
    <source>
        <dbReference type="SAM" id="MobiDB-lite"/>
    </source>
</evidence>
<keyword evidence="6" id="KW-0067">ATP-binding</keyword>
<feature type="domain" description="ABC transporter" evidence="12">
    <location>
        <begin position="777"/>
        <end position="1012"/>
    </location>
</feature>
<reference evidence="15 16" key="1">
    <citation type="submission" date="2021-08" db="EMBL/GenBank/DDBJ databases">
        <title>Draft genome sequence of Spirulina subsalsa with high tolerance to salinity and hype-accumulation of phycocyanin.</title>
        <authorList>
            <person name="Pei H."/>
            <person name="Jiang L."/>
        </authorList>
    </citation>
    <scope>NUCLEOTIDE SEQUENCE [LARGE SCALE GENOMIC DNA]</scope>
    <source>
        <strain evidence="15 16">FACHB-351</strain>
    </source>
</reference>
<dbReference type="Gene3D" id="2.60.120.10">
    <property type="entry name" value="Jelly Rolls"/>
    <property type="match status" value="1"/>
</dbReference>
<feature type="transmembrane region" description="Helical" evidence="10">
    <location>
        <begin position="571"/>
        <end position="596"/>
    </location>
</feature>
<dbReference type="InterPro" id="IPR039421">
    <property type="entry name" value="Type_1_exporter"/>
</dbReference>
<proteinExistence type="predicted"/>
<evidence type="ECO:0000256" key="2">
    <source>
        <dbReference type="ARBA" id="ARBA00022692"/>
    </source>
</evidence>
<dbReference type="PROSITE" id="PS50042">
    <property type="entry name" value="CNMP_BINDING_3"/>
    <property type="match status" value="1"/>
</dbReference>
<gene>
    <name evidence="15" type="ORF">K4A83_00025</name>
</gene>
<dbReference type="PROSITE" id="PS50990">
    <property type="entry name" value="PEPTIDASE_C39"/>
    <property type="match status" value="1"/>
</dbReference>
<name>A0ABT3KZH2_9CYAN</name>
<dbReference type="InterPro" id="IPR003439">
    <property type="entry name" value="ABC_transporter-like_ATP-bd"/>
</dbReference>
<feature type="domain" description="Cyclic nucleotide-binding" evidence="11">
    <location>
        <begin position="17"/>
        <end position="120"/>
    </location>
</feature>
<evidence type="ECO:0000259" key="11">
    <source>
        <dbReference type="PROSITE" id="PS50042"/>
    </source>
</evidence>
<dbReference type="Pfam" id="PF00005">
    <property type="entry name" value="ABC_tran"/>
    <property type="match status" value="1"/>
</dbReference>
<feature type="transmembrane region" description="Helical" evidence="10">
    <location>
        <begin position="602"/>
        <end position="622"/>
    </location>
</feature>
<dbReference type="PROSITE" id="PS00211">
    <property type="entry name" value="ABC_TRANSPORTER_1"/>
    <property type="match status" value="1"/>
</dbReference>
<dbReference type="Proteomes" id="UP001526426">
    <property type="component" value="Unassembled WGS sequence"/>
</dbReference>
<evidence type="ECO:0000256" key="10">
    <source>
        <dbReference type="SAM" id="Phobius"/>
    </source>
</evidence>
<comment type="caution">
    <text evidence="15">The sequence shown here is derived from an EMBL/GenBank/DDBJ whole genome shotgun (WGS) entry which is preliminary data.</text>
</comment>
<keyword evidence="5" id="KW-0788">Thiol protease</keyword>
<dbReference type="EMBL" id="JAIHOM010000001">
    <property type="protein sequence ID" value="MCW6034664.1"/>
    <property type="molecule type" value="Genomic_DNA"/>
</dbReference>
<dbReference type="InterPro" id="IPR005074">
    <property type="entry name" value="Peptidase_C39"/>
</dbReference>
<dbReference type="InterPro" id="IPR036640">
    <property type="entry name" value="ABC1_TM_sf"/>
</dbReference>
<keyword evidence="7 10" id="KW-1133">Transmembrane helix</keyword>
<dbReference type="RefSeq" id="WP_265262316.1">
    <property type="nucleotide sequence ID" value="NZ_JAIHOM010000001.1"/>
</dbReference>
<dbReference type="Pfam" id="PF00664">
    <property type="entry name" value="ABC_membrane"/>
    <property type="match status" value="1"/>
</dbReference>
<dbReference type="SUPFAM" id="SSF51206">
    <property type="entry name" value="cAMP-binding domain-like"/>
    <property type="match status" value="1"/>
</dbReference>
<dbReference type="PROSITE" id="PS50929">
    <property type="entry name" value="ABC_TM1F"/>
    <property type="match status" value="1"/>
</dbReference>
<dbReference type="InterPro" id="IPR017871">
    <property type="entry name" value="ABC_transporter-like_CS"/>
</dbReference>
<dbReference type="InterPro" id="IPR010132">
    <property type="entry name" value="ATPase_T1SS_HlyB"/>
</dbReference>
<feature type="transmembrane region" description="Helical" evidence="10">
    <location>
        <begin position="666"/>
        <end position="684"/>
    </location>
</feature>
<feature type="domain" description="Peptidase C39" evidence="14">
    <location>
        <begin position="310"/>
        <end position="432"/>
    </location>
</feature>
<dbReference type="Pfam" id="PF00027">
    <property type="entry name" value="cNMP_binding"/>
    <property type="match status" value="1"/>
</dbReference>
<dbReference type="CDD" id="cd18782">
    <property type="entry name" value="ABC_6TM_PrtD_LapB_HlyB_like"/>
    <property type="match status" value="1"/>
</dbReference>
<dbReference type="SUPFAM" id="SSF52540">
    <property type="entry name" value="P-loop containing nucleoside triphosphate hydrolases"/>
    <property type="match status" value="1"/>
</dbReference>
<dbReference type="SMART" id="SM00100">
    <property type="entry name" value="cNMP"/>
    <property type="match status" value="1"/>
</dbReference>
<keyword evidence="4" id="KW-0378">Hydrolase</keyword>
<dbReference type="Pfam" id="PF03412">
    <property type="entry name" value="Peptidase_C39"/>
    <property type="match status" value="1"/>
</dbReference>
<dbReference type="InterPro" id="IPR003593">
    <property type="entry name" value="AAA+_ATPase"/>
</dbReference>
<dbReference type="InterPro" id="IPR018490">
    <property type="entry name" value="cNMP-bd_dom_sf"/>
</dbReference>
<dbReference type="NCBIfam" id="TIGR01846">
    <property type="entry name" value="type_I_sec_HlyB"/>
    <property type="match status" value="1"/>
</dbReference>
<dbReference type="InterPro" id="IPR027417">
    <property type="entry name" value="P-loop_NTPase"/>
</dbReference>
<evidence type="ECO:0000313" key="16">
    <source>
        <dbReference type="Proteomes" id="UP001526426"/>
    </source>
</evidence>
<evidence type="ECO:0000256" key="1">
    <source>
        <dbReference type="ARBA" id="ARBA00004651"/>
    </source>
</evidence>
<dbReference type="PROSITE" id="PS50893">
    <property type="entry name" value="ABC_TRANSPORTER_2"/>
    <property type="match status" value="1"/>
</dbReference>
<feature type="transmembrane region" description="Helical" evidence="10">
    <location>
        <begin position="498"/>
        <end position="522"/>
    </location>
</feature>
<sequence>MTLTATDIQAVLAQYPPYNLLPSNVLSRLGEQFQPLRYRMGQTILLRDKLPSQIVFIAEGQARLLGYDPNTQMPLTLALLEKGETVGPAGLLRGVGCETVIASTETLCLTLDQRGFFQLLNEYPSFADYFQNQAAIAEIFAVLSYQIGTTEDLPIPLRGIDDVKLLAKPLTAQCQVCVLPPGKTNVQNPMVRPLLQSDWLWFVSGGGEVMNHPVGQRFQLPPGEEQIQVRGSLPARFLGFREQHLRTMYQEHLPPLPSKFVPPDPANLASEAPQGRARGEDIPYAPEVEEAATEAPRERKRGRHRYPFVRGGGMVDGTVACFQMLSQYFNMPFRRDVIRRVVTEQVQRQGGISLYSAGAISELIGLNAQLVTLPAKSVTRLQGPALVVWQESLAILYEISDRQLVIAVPELGILRRKPADFLDTWEEVGSVLLLQPTKETPTQRFGFQWFWPALWRYRSVLIEVFIASFFVQLFGLANPLIIQVIIDKVIVQNSPDTLQVLGIFLVGVAVLEAILTTVRTYLFVDTTNRIDMGLGSEIIDHLLRLPLRYFDKRPVGELSSRVNELENIRNFLTGTALTVVLDSIFSVVYIAVMIFYSWQLTIAALATIPLFVILSVVLSPIIRQQFRTKAERNAQTQSHLVEVVSGIQTVKAQNIELRSRWRWQEYYARYVTAGFQTVITSTLASSFSSFFNKFSGLLVLWFGAYLVLDRQLSLGQLIAFRIIASYVTNPLLRLAQLWQNFQEVALSLERLGDILDTPQEGEEDRGNIPMPPIVGHVKYENVSFRFKSNAPLQLVNVNIDIPSGSFVGIVGKSGAGKSTLTKLLVRLYDVESGRILLDGYDVAKVELYSLRRQIGVVPQDPLLFDGTVQENIAMNNPDASSEEIIEAAQIAAAHEFIMNLPAGYNTRVGERGAALSGGQRQRIAIARTILQRPSLLVLDEATSALDYPTEQQVCRNLAERFGDRTVFFITHRLGTVRHSDIILMMDAGSVVEHGTHEELMALQGRYQALYQQQDAKVGTV</sequence>
<evidence type="ECO:0000256" key="3">
    <source>
        <dbReference type="ARBA" id="ARBA00022741"/>
    </source>
</evidence>
<feature type="transmembrane region" description="Helical" evidence="10">
    <location>
        <begin position="460"/>
        <end position="486"/>
    </location>
</feature>
<keyword evidence="2 10" id="KW-0812">Transmembrane</keyword>
<dbReference type="Gene3D" id="1.20.1560.10">
    <property type="entry name" value="ABC transporter type 1, transmembrane domain"/>
    <property type="match status" value="1"/>
</dbReference>
<dbReference type="PANTHER" id="PTHR43394">
    <property type="entry name" value="ATP-DEPENDENT PERMEASE MDL1, MITOCHONDRIAL"/>
    <property type="match status" value="1"/>
</dbReference>
<evidence type="ECO:0000259" key="14">
    <source>
        <dbReference type="PROSITE" id="PS50990"/>
    </source>
</evidence>
<evidence type="ECO:0000256" key="7">
    <source>
        <dbReference type="ARBA" id="ARBA00022989"/>
    </source>
</evidence>
<evidence type="ECO:0000256" key="4">
    <source>
        <dbReference type="ARBA" id="ARBA00022801"/>
    </source>
</evidence>